<evidence type="ECO:0000259" key="10">
    <source>
        <dbReference type="Pfam" id="PF00849"/>
    </source>
</evidence>
<evidence type="ECO:0000313" key="11">
    <source>
        <dbReference type="EMBL" id="PWG60967.1"/>
    </source>
</evidence>
<evidence type="ECO:0000256" key="5">
    <source>
        <dbReference type="ARBA" id="ARBA00038943"/>
    </source>
</evidence>
<dbReference type="PANTHER" id="PTHR21600">
    <property type="entry name" value="MITOCHONDRIAL RNA PSEUDOURIDINE SYNTHASE"/>
    <property type="match status" value="1"/>
</dbReference>
<sequence>MAEVRPPPLPVLYRDERLIAVHKPSGLLVHRTGLDGTREVALQRVRDQLGQRIYPVHRLDRATSGVLLFGLDPGAAGAVAERFREHRMGKLYLALVRGWPPASGLIARPLARHKGGEPRLARTRFRTLTRVQLPIPVAKWPTARYALVALVPLTGRRHQLRRHMAGISHPVVGDTTHGDGRHNRLVRAHFDSHRLLLHAWRISWCEAGLRRRVTAPLPEDFAGPLLAMGLLDAAAVRLASA</sequence>
<dbReference type="Pfam" id="PF00849">
    <property type="entry name" value="PseudoU_synth_2"/>
    <property type="match status" value="1"/>
</dbReference>
<dbReference type="EC" id="5.4.99.26" evidence="5"/>
<dbReference type="InterPro" id="IPR020103">
    <property type="entry name" value="PsdUridine_synth_cat_dom_sf"/>
</dbReference>
<feature type="domain" description="Pseudouridine synthase RsuA/RluA-like" evidence="10">
    <location>
        <begin position="18"/>
        <end position="165"/>
    </location>
</feature>
<dbReference type="PROSITE" id="PS01129">
    <property type="entry name" value="PSI_RLU"/>
    <property type="match status" value="1"/>
</dbReference>
<dbReference type="InterPro" id="IPR050188">
    <property type="entry name" value="RluA_PseudoU_synthase"/>
</dbReference>
<evidence type="ECO:0000256" key="8">
    <source>
        <dbReference type="ARBA" id="ARBA00041975"/>
    </source>
</evidence>
<evidence type="ECO:0000256" key="9">
    <source>
        <dbReference type="ARBA" id="ARBA00043049"/>
    </source>
</evidence>
<dbReference type="InterPro" id="IPR006145">
    <property type="entry name" value="PsdUridine_synth_RsuA/RluA"/>
</dbReference>
<evidence type="ECO:0000256" key="7">
    <source>
        <dbReference type="ARBA" id="ARBA00041803"/>
    </source>
</evidence>
<keyword evidence="12" id="KW-1185">Reference proteome</keyword>
<comment type="catalytic activity">
    <reaction evidence="3">
        <text>uridine(65) in tRNA = pseudouridine(65) in tRNA</text>
        <dbReference type="Rhea" id="RHEA:42536"/>
        <dbReference type="Rhea" id="RHEA-COMP:10103"/>
        <dbReference type="Rhea" id="RHEA-COMP:10104"/>
        <dbReference type="ChEBI" id="CHEBI:65314"/>
        <dbReference type="ChEBI" id="CHEBI:65315"/>
        <dbReference type="EC" id="5.4.99.26"/>
    </reaction>
</comment>
<evidence type="ECO:0000256" key="1">
    <source>
        <dbReference type="ARBA" id="ARBA00022694"/>
    </source>
</evidence>
<evidence type="ECO:0000256" key="2">
    <source>
        <dbReference type="ARBA" id="ARBA00023235"/>
    </source>
</evidence>
<comment type="caution">
    <text evidence="11">The sequence shown here is derived from an EMBL/GenBank/DDBJ whole genome shotgun (WGS) entry which is preliminary data.</text>
</comment>
<accession>A0A2U2MVT3</accession>
<evidence type="ECO:0000256" key="6">
    <source>
        <dbReference type="ARBA" id="ARBA00040675"/>
    </source>
</evidence>
<dbReference type="Proteomes" id="UP000245474">
    <property type="component" value="Unassembled WGS sequence"/>
</dbReference>
<reference evidence="11 12" key="1">
    <citation type="submission" date="2018-05" db="EMBL/GenBank/DDBJ databases">
        <title>Spiribacter halobius sp. nov., a moderately halophilic bacterium isolated from marine solar saltern.</title>
        <authorList>
            <person name="Zheng W.-S."/>
            <person name="Lu D.-C."/>
            <person name="Du Z.-J."/>
        </authorList>
    </citation>
    <scope>NUCLEOTIDE SEQUENCE [LARGE SCALE GENOMIC DNA]</scope>
    <source>
        <strain evidence="11 12">E85</strain>
    </source>
</reference>
<dbReference type="OrthoDB" id="9807829at2"/>
<dbReference type="InterPro" id="IPR006224">
    <property type="entry name" value="PsdUridine_synth_RluA-like_CS"/>
</dbReference>
<evidence type="ECO:0000256" key="4">
    <source>
        <dbReference type="ARBA" id="ARBA00037670"/>
    </source>
</evidence>
<protein>
    <recommendedName>
        <fullName evidence="6">tRNA pseudouridine synthase C</fullName>
        <ecNumber evidence="5">5.4.99.26</ecNumber>
    </recommendedName>
    <alternativeName>
        <fullName evidence="8">tRNA pseudouridine(65) synthase</fullName>
    </alternativeName>
    <alternativeName>
        <fullName evidence="9">tRNA pseudouridylate synthase C</fullName>
    </alternativeName>
    <alternativeName>
        <fullName evidence="7">tRNA-uridine isomerase C</fullName>
    </alternativeName>
</protein>
<dbReference type="GO" id="GO:0000455">
    <property type="term" value="P:enzyme-directed rRNA pseudouridine synthesis"/>
    <property type="evidence" value="ECO:0007669"/>
    <property type="project" value="TreeGrafter"/>
</dbReference>
<dbReference type="GO" id="GO:0003723">
    <property type="term" value="F:RNA binding"/>
    <property type="evidence" value="ECO:0007669"/>
    <property type="project" value="InterPro"/>
</dbReference>
<comment type="function">
    <text evidence="4">Responsible for synthesis of pseudouridine from uracil-65 in transfer RNAs.</text>
</comment>
<dbReference type="EMBL" id="QFFI01000060">
    <property type="protein sequence ID" value="PWG60967.1"/>
    <property type="molecule type" value="Genomic_DNA"/>
</dbReference>
<dbReference type="GO" id="GO:0008033">
    <property type="term" value="P:tRNA processing"/>
    <property type="evidence" value="ECO:0007669"/>
    <property type="project" value="UniProtKB-KW"/>
</dbReference>
<dbReference type="SUPFAM" id="SSF55120">
    <property type="entry name" value="Pseudouridine synthase"/>
    <property type="match status" value="1"/>
</dbReference>
<dbReference type="PANTHER" id="PTHR21600:SF56">
    <property type="entry name" value="TRNA PSEUDOURIDINE SYNTHASE C"/>
    <property type="match status" value="1"/>
</dbReference>
<evidence type="ECO:0000313" key="12">
    <source>
        <dbReference type="Proteomes" id="UP000245474"/>
    </source>
</evidence>
<keyword evidence="2" id="KW-0413">Isomerase</keyword>
<name>A0A2U2MVT3_9GAMM</name>
<proteinExistence type="predicted"/>
<dbReference type="GO" id="GO:0160149">
    <property type="term" value="F:tRNA pseudouridine(65) synthase activity"/>
    <property type="evidence" value="ECO:0007669"/>
    <property type="project" value="UniProtKB-EC"/>
</dbReference>
<evidence type="ECO:0000256" key="3">
    <source>
        <dbReference type="ARBA" id="ARBA00036607"/>
    </source>
</evidence>
<gene>
    <name evidence="11" type="ORF">DEM34_18880</name>
</gene>
<keyword evidence="1" id="KW-0819">tRNA processing</keyword>
<dbReference type="Gene3D" id="3.30.2350.10">
    <property type="entry name" value="Pseudouridine synthase"/>
    <property type="match status" value="1"/>
</dbReference>
<organism evidence="11 12">
    <name type="scientific">Sediminicurvatus halobius</name>
    <dbReference type="NCBI Taxonomy" id="2182432"/>
    <lineage>
        <taxon>Bacteria</taxon>
        <taxon>Pseudomonadati</taxon>
        <taxon>Pseudomonadota</taxon>
        <taxon>Gammaproteobacteria</taxon>
        <taxon>Chromatiales</taxon>
        <taxon>Ectothiorhodospiraceae</taxon>
        <taxon>Sediminicurvatus</taxon>
    </lineage>
</organism>
<dbReference type="RefSeq" id="WP_109680374.1">
    <property type="nucleotide sequence ID" value="NZ_CP086615.1"/>
</dbReference>
<dbReference type="AlphaFoldDB" id="A0A2U2MVT3"/>